<sequence length="233" mass="26991">MAPSAVVKAPSTKEYLELTQGPRVDIYVGDEKEHFSAPKNLLCYYSKYFDRYFNGSFQEAQTQRLEVPEEDCVYFKALLAIMLQGKLETDFASELGDDWELVNPYCRNFLQCADKYDLGFIAADIMYPILRKIWYQELRYSNHECISGEDVEVFFTTAPLSHPLRALVVRCAVWSEACAGRNGSMWRLCPTERRFQKQQLEIEGFAYQTLGFIISHSSGYVTFYTDNLMRESD</sequence>
<protein>
    <recommendedName>
        <fullName evidence="1">BTB domain-containing protein</fullName>
    </recommendedName>
</protein>
<dbReference type="AlphaFoldDB" id="A0A9N9LEF5"/>
<dbReference type="Gene3D" id="3.30.710.10">
    <property type="entry name" value="Potassium Channel Kv1.1, Chain A"/>
    <property type="match status" value="1"/>
</dbReference>
<reference evidence="2" key="1">
    <citation type="submission" date="2021-07" db="EMBL/GenBank/DDBJ databases">
        <authorList>
            <person name="Durling M."/>
        </authorList>
    </citation>
    <scope>NUCLEOTIDE SEQUENCE</scope>
</reference>
<dbReference type="InterPro" id="IPR011333">
    <property type="entry name" value="SKP1/BTB/POZ_sf"/>
</dbReference>
<dbReference type="SUPFAM" id="SSF54695">
    <property type="entry name" value="POZ domain"/>
    <property type="match status" value="1"/>
</dbReference>
<dbReference type="PROSITE" id="PS50097">
    <property type="entry name" value="BTB"/>
    <property type="match status" value="1"/>
</dbReference>
<evidence type="ECO:0000313" key="2">
    <source>
        <dbReference type="EMBL" id="CAG8972243.1"/>
    </source>
</evidence>
<dbReference type="CDD" id="cd18186">
    <property type="entry name" value="BTB_POZ_ZBTB_KLHL-like"/>
    <property type="match status" value="1"/>
</dbReference>
<dbReference type="Pfam" id="PF00651">
    <property type="entry name" value="BTB"/>
    <property type="match status" value="1"/>
</dbReference>
<proteinExistence type="predicted"/>
<evidence type="ECO:0000313" key="3">
    <source>
        <dbReference type="Proteomes" id="UP000701801"/>
    </source>
</evidence>
<dbReference type="Proteomes" id="UP000701801">
    <property type="component" value="Unassembled WGS sequence"/>
</dbReference>
<dbReference type="OrthoDB" id="194443at2759"/>
<feature type="domain" description="BTB" evidence="1">
    <location>
        <begin position="24"/>
        <end position="91"/>
    </location>
</feature>
<accession>A0A9N9LEF5</accession>
<comment type="caution">
    <text evidence="2">The sequence shown here is derived from an EMBL/GenBank/DDBJ whole genome shotgun (WGS) entry which is preliminary data.</text>
</comment>
<name>A0A9N9LEF5_9HELO</name>
<gene>
    <name evidence="2" type="ORF">HYALB_00001641</name>
</gene>
<evidence type="ECO:0000259" key="1">
    <source>
        <dbReference type="PROSITE" id="PS50097"/>
    </source>
</evidence>
<dbReference type="InterPro" id="IPR000210">
    <property type="entry name" value="BTB/POZ_dom"/>
</dbReference>
<organism evidence="2 3">
    <name type="scientific">Hymenoscyphus albidus</name>
    <dbReference type="NCBI Taxonomy" id="595503"/>
    <lineage>
        <taxon>Eukaryota</taxon>
        <taxon>Fungi</taxon>
        <taxon>Dikarya</taxon>
        <taxon>Ascomycota</taxon>
        <taxon>Pezizomycotina</taxon>
        <taxon>Leotiomycetes</taxon>
        <taxon>Helotiales</taxon>
        <taxon>Helotiaceae</taxon>
        <taxon>Hymenoscyphus</taxon>
    </lineage>
</organism>
<keyword evidence="3" id="KW-1185">Reference proteome</keyword>
<dbReference type="EMBL" id="CAJVRM010000041">
    <property type="protein sequence ID" value="CAG8972243.1"/>
    <property type="molecule type" value="Genomic_DNA"/>
</dbReference>
<dbReference type="PANTHER" id="PTHR47843">
    <property type="entry name" value="BTB DOMAIN-CONTAINING PROTEIN-RELATED"/>
    <property type="match status" value="1"/>
</dbReference>